<evidence type="ECO:0008006" key="9">
    <source>
        <dbReference type="Google" id="ProtNLM"/>
    </source>
</evidence>
<evidence type="ECO:0000256" key="6">
    <source>
        <dbReference type="SAM" id="Phobius"/>
    </source>
</evidence>
<feature type="transmembrane region" description="Helical" evidence="6">
    <location>
        <begin position="53"/>
        <end position="72"/>
    </location>
</feature>
<feature type="transmembrane region" description="Helical" evidence="6">
    <location>
        <begin position="381"/>
        <end position="402"/>
    </location>
</feature>
<evidence type="ECO:0000313" key="7">
    <source>
        <dbReference type="EMBL" id="CAD7274784.1"/>
    </source>
</evidence>
<feature type="transmembrane region" description="Helical" evidence="6">
    <location>
        <begin position="81"/>
        <end position="98"/>
    </location>
</feature>
<dbReference type="OrthoDB" id="6432183at2759"/>
<evidence type="ECO:0000256" key="1">
    <source>
        <dbReference type="ARBA" id="ARBA00004141"/>
    </source>
</evidence>
<feature type="transmembrane region" description="Helical" evidence="6">
    <location>
        <begin position="178"/>
        <end position="197"/>
    </location>
</feature>
<dbReference type="GO" id="GO:0022857">
    <property type="term" value="F:transmembrane transporter activity"/>
    <property type="evidence" value="ECO:0007669"/>
    <property type="project" value="InterPro"/>
</dbReference>
<feature type="transmembrane region" description="Helical" evidence="6">
    <location>
        <begin position="353"/>
        <end position="374"/>
    </location>
</feature>
<proteinExistence type="predicted"/>
<dbReference type="InterPro" id="IPR011701">
    <property type="entry name" value="MFS"/>
</dbReference>
<dbReference type="InterPro" id="IPR036259">
    <property type="entry name" value="MFS_trans_sf"/>
</dbReference>
<dbReference type="Gene3D" id="1.20.1250.20">
    <property type="entry name" value="MFS general substrate transporter like domains"/>
    <property type="match status" value="1"/>
</dbReference>
<evidence type="ECO:0000256" key="5">
    <source>
        <dbReference type="SAM" id="MobiDB-lite"/>
    </source>
</evidence>
<keyword evidence="8" id="KW-1185">Reference proteome</keyword>
<accession>A0A7R9GBL6</accession>
<dbReference type="PANTHER" id="PTHR23510:SF16">
    <property type="entry name" value="MAJOR FACILITATOR SUPERFAMILY (MFS) PROFILE DOMAIN-CONTAINING PROTEIN"/>
    <property type="match status" value="1"/>
</dbReference>
<reference evidence="7" key="1">
    <citation type="submission" date="2020-11" db="EMBL/GenBank/DDBJ databases">
        <authorList>
            <person name="Tran Van P."/>
        </authorList>
    </citation>
    <scope>NUCLEOTIDE SEQUENCE</scope>
</reference>
<dbReference type="SUPFAM" id="SSF103473">
    <property type="entry name" value="MFS general substrate transporter"/>
    <property type="match status" value="1"/>
</dbReference>
<keyword evidence="3 6" id="KW-1133">Transmembrane helix</keyword>
<dbReference type="EMBL" id="OA882340">
    <property type="protein sequence ID" value="CAD7274784.1"/>
    <property type="molecule type" value="Genomic_DNA"/>
</dbReference>
<keyword evidence="2 6" id="KW-0812">Transmembrane</keyword>
<evidence type="ECO:0000256" key="2">
    <source>
        <dbReference type="ARBA" id="ARBA00022692"/>
    </source>
</evidence>
<feature type="transmembrane region" description="Helical" evidence="6">
    <location>
        <begin position="458"/>
        <end position="476"/>
    </location>
</feature>
<sequence length="533" mass="58765">MTTGITKRWSFKERRFVSFFLIYASTFIQGMEIAVVLPTAWKYLRRLGVHDETFLGFLISSVFSGLFVGHCVDRSENTRKVLLYLNLCQIFGHCLYFVGMHPWVLLAARFMCGFGSGIGSACFSELGRASKVSERTLVMTVAFAMRQIGIMVGPMFTLALHRVDTRIGSFIIDEESSAGLVMASLWTVFQCLIFFLYSNVGRDYHRQGVRVRNQRPSSRMNYGTSGGHDSDRELLDSGSVGNNNDGACETKNAGWLTTSEHERRIDRKLDVGGFTQANRVPSSSGGGNNEASPLMGLVAPTDKRLGYFDVLFDDRLVPLLFMQTIGFFVLCLIQTIIPPAVEHYFKQGTRVTSLIFMAEGAQGLCAYVAMMFLAPKIQDRIIVLIGYLMLVLAVGIMGYVSHALSLGLVDPATLFWPFVAGCGVVFVAVPTLSAAAVSLASKVVHRNAQGMAQGLRRTSLFMGVVFGPLWGGAMIYQPLFLYGMSFVLLIVGGVLFGASFRKLFVCRETSNVGRRQDASMTSSSSEDRRREAV</sequence>
<dbReference type="Proteomes" id="UP000678499">
    <property type="component" value="Unassembled WGS sequence"/>
</dbReference>
<feature type="transmembrane region" description="Helical" evidence="6">
    <location>
        <begin position="136"/>
        <end position="158"/>
    </location>
</feature>
<dbReference type="GO" id="GO:0016020">
    <property type="term" value="C:membrane"/>
    <property type="evidence" value="ECO:0007669"/>
    <property type="project" value="UniProtKB-SubCell"/>
</dbReference>
<feature type="transmembrane region" description="Helical" evidence="6">
    <location>
        <begin position="414"/>
        <end position="437"/>
    </location>
</feature>
<feature type="transmembrane region" description="Helical" evidence="6">
    <location>
        <begin position="20"/>
        <end position="41"/>
    </location>
</feature>
<evidence type="ECO:0000256" key="3">
    <source>
        <dbReference type="ARBA" id="ARBA00022989"/>
    </source>
</evidence>
<feature type="region of interest" description="Disordered" evidence="5">
    <location>
        <begin position="211"/>
        <end position="246"/>
    </location>
</feature>
<feature type="compositionally biased region" description="Polar residues" evidence="5">
    <location>
        <begin position="214"/>
        <end position="223"/>
    </location>
</feature>
<dbReference type="InterPro" id="IPR051068">
    <property type="entry name" value="MFS_Domain-Containing_Protein"/>
</dbReference>
<name>A0A7R9GBL6_9CRUS</name>
<dbReference type="PANTHER" id="PTHR23510">
    <property type="entry name" value="INNER MEMBRANE TRANSPORT PROTEIN YAJR"/>
    <property type="match status" value="1"/>
</dbReference>
<feature type="transmembrane region" description="Helical" evidence="6">
    <location>
        <begin position="104"/>
        <end position="124"/>
    </location>
</feature>
<dbReference type="EMBL" id="CAJPEX010000303">
    <property type="protein sequence ID" value="CAG0914936.1"/>
    <property type="molecule type" value="Genomic_DNA"/>
</dbReference>
<dbReference type="AlphaFoldDB" id="A0A7R9GBL6"/>
<evidence type="ECO:0000313" key="8">
    <source>
        <dbReference type="Proteomes" id="UP000678499"/>
    </source>
</evidence>
<keyword evidence="4 6" id="KW-0472">Membrane</keyword>
<feature type="transmembrane region" description="Helical" evidence="6">
    <location>
        <begin position="319"/>
        <end position="341"/>
    </location>
</feature>
<feature type="transmembrane region" description="Helical" evidence="6">
    <location>
        <begin position="482"/>
        <end position="500"/>
    </location>
</feature>
<gene>
    <name evidence="7" type="ORF">NMOB1V02_LOCUS2605</name>
</gene>
<comment type="subcellular location">
    <subcellularLocation>
        <location evidence="1">Membrane</location>
        <topology evidence="1">Multi-pass membrane protein</topology>
    </subcellularLocation>
</comment>
<organism evidence="7">
    <name type="scientific">Notodromas monacha</name>
    <dbReference type="NCBI Taxonomy" id="399045"/>
    <lineage>
        <taxon>Eukaryota</taxon>
        <taxon>Metazoa</taxon>
        <taxon>Ecdysozoa</taxon>
        <taxon>Arthropoda</taxon>
        <taxon>Crustacea</taxon>
        <taxon>Oligostraca</taxon>
        <taxon>Ostracoda</taxon>
        <taxon>Podocopa</taxon>
        <taxon>Podocopida</taxon>
        <taxon>Cypridocopina</taxon>
        <taxon>Cypridoidea</taxon>
        <taxon>Cyprididae</taxon>
        <taxon>Notodromas</taxon>
    </lineage>
</organism>
<protein>
    <recommendedName>
        <fullName evidence="9">Major facilitator superfamily (MFS) profile domain-containing protein</fullName>
    </recommendedName>
</protein>
<dbReference type="Pfam" id="PF07690">
    <property type="entry name" value="MFS_1"/>
    <property type="match status" value="1"/>
</dbReference>
<evidence type="ECO:0000256" key="4">
    <source>
        <dbReference type="ARBA" id="ARBA00023136"/>
    </source>
</evidence>